<evidence type="ECO:0008006" key="3">
    <source>
        <dbReference type="Google" id="ProtNLM"/>
    </source>
</evidence>
<name>A0ABP5JFR7_9ACTN</name>
<comment type="caution">
    <text evidence="1">The sequence shown here is derived from an EMBL/GenBank/DDBJ whole genome shotgun (WGS) entry which is preliminary data.</text>
</comment>
<dbReference type="NCBIfam" id="NF035938">
    <property type="entry name" value="EboA_domain"/>
    <property type="match status" value="1"/>
</dbReference>
<keyword evidence="2" id="KW-1185">Reference proteome</keyword>
<gene>
    <name evidence="1" type="ORF">GCM10009726_35630</name>
</gene>
<dbReference type="EMBL" id="BAAAMQ010000017">
    <property type="protein sequence ID" value="GAA2116255.1"/>
    <property type="molecule type" value="Genomic_DNA"/>
</dbReference>
<evidence type="ECO:0000313" key="2">
    <source>
        <dbReference type="Proteomes" id="UP001501161"/>
    </source>
</evidence>
<proteinExistence type="predicted"/>
<sequence>MTTVHLLAPVEQLRRALGDERRRALDDMVAVLAAGATTLARVFPAAARRTGRGDLFVDGPRLEDAVRVELVATAAARLDPGTLLAELEDLYRHGDADEKRAVLLALGGIDDPLVDGSALLLDALRTNDVRLVAAAMGPHARRLSAHDWRHGVLKCLFVGVPVAGVADLAARADDELAAMVRRYTDEREAAGREVPPDAFLVRDLTTPTTRPEG</sequence>
<organism evidence="1 2">
    <name type="scientific">Nocardioides furvisabuli</name>
    <dbReference type="NCBI Taxonomy" id="375542"/>
    <lineage>
        <taxon>Bacteria</taxon>
        <taxon>Bacillati</taxon>
        <taxon>Actinomycetota</taxon>
        <taxon>Actinomycetes</taxon>
        <taxon>Propionibacteriales</taxon>
        <taxon>Nocardioidaceae</taxon>
        <taxon>Nocardioides</taxon>
    </lineage>
</organism>
<dbReference type="Proteomes" id="UP001501161">
    <property type="component" value="Unassembled WGS sequence"/>
</dbReference>
<reference evidence="2" key="1">
    <citation type="journal article" date="2019" name="Int. J. Syst. Evol. Microbiol.">
        <title>The Global Catalogue of Microorganisms (GCM) 10K type strain sequencing project: providing services to taxonomists for standard genome sequencing and annotation.</title>
        <authorList>
            <consortium name="The Broad Institute Genomics Platform"/>
            <consortium name="The Broad Institute Genome Sequencing Center for Infectious Disease"/>
            <person name="Wu L."/>
            <person name="Ma J."/>
        </authorList>
    </citation>
    <scope>NUCLEOTIDE SEQUENCE [LARGE SCALE GENOMIC DNA]</scope>
    <source>
        <strain evidence="2">JCM 13813</strain>
    </source>
</reference>
<dbReference type="InterPro" id="IPR047715">
    <property type="entry name" value="EboA_dom"/>
</dbReference>
<protein>
    <recommendedName>
        <fullName evidence="3">Sugar phosphate isomerase</fullName>
    </recommendedName>
</protein>
<evidence type="ECO:0000313" key="1">
    <source>
        <dbReference type="EMBL" id="GAA2116255.1"/>
    </source>
</evidence>
<accession>A0ABP5JFR7</accession>
<dbReference type="RefSeq" id="WP_231250852.1">
    <property type="nucleotide sequence ID" value="NZ_BAAAMQ010000017.1"/>
</dbReference>